<dbReference type="Proteomes" id="UP000005222">
    <property type="component" value="Chromosome H"/>
</dbReference>
<dbReference type="EMBL" id="FO082052">
    <property type="protein sequence ID" value="CCE81027.1"/>
    <property type="molecule type" value="Genomic_DNA"/>
</dbReference>
<evidence type="ECO:0000313" key="3">
    <source>
        <dbReference type="EMBL" id="CCE81027.1"/>
    </source>
</evidence>
<sequence>MTIRLVHQSIAIPSSGVLSSFSFYSCFSSSLGYGVAGSCEKNVSELQTDYRGDRTLTKHCHSIPPLGVAWVSLCCSAPRRVYRFRSTWKVEGISVAGSTESRKRDQHSRPNYGGALVM</sequence>
<keyword evidence="4" id="KW-1185">Reference proteome</keyword>
<evidence type="ECO:0000256" key="1">
    <source>
        <dbReference type="SAM" id="MobiDB-lite"/>
    </source>
</evidence>
<dbReference type="InParanoid" id="G8YHX5"/>
<organism evidence="3 4">
    <name type="scientific">Pichia sorbitophila (strain ATCC MYA-4447 / BCRC 22081 / CBS 7064 / NBRC 10061 / NRRL Y-12695)</name>
    <name type="common">Hybrid yeast</name>
    <dbReference type="NCBI Taxonomy" id="559304"/>
    <lineage>
        <taxon>Eukaryota</taxon>
        <taxon>Fungi</taxon>
        <taxon>Dikarya</taxon>
        <taxon>Ascomycota</taxon>
        <taxon>Saccharomycotina</taxon>
        <taxon>Pichiomycetes</taxon>
        <taxon>Debaryomycetaceae</taxon>
        <taxon>Millerozyma</taxon>
    </lineage>
</organism>
<feature type="region of interest" description="Disordered" evidence="1">
    <location>
        <begin position="99"/>
        <end position="118"/>
    </location>
</feature>
<dbReference type="Proteomes" id="UP000005222">
    <property type="component" value="Chromosome G"/>
</dbReference>
<evidence type="ECO:0000313" key="4">
    <source>
        <dbReference type="Proteomes" id="UP000005222"/>
    </source>
</evidence>
<proteinExistence type="predicted"/>
<name>G8YHX5_PICSO</name>
<reference evidence="4" key="2">
    <citation type="journal article" date="2012" name="G3 (Bethesda)">
        <title>Pichia sorbitophila, an interspecies yeast hybrid reveals early steps of genome resolution following polyploidization.</title>
        <authorList>
            <person name="Leh Louis V."/>
            <person name="Despons L."/>
            <person name="Friedrich A."/>
            <person name="Martin T."/>
            <person name="Durrens P."/>
            <person name="Casaregola S."/>
            <person name="Neuveglise C."/>
            <person name="Fairhead C."/>
            <person name="Marck C."/>
            <person name="Cruz J.A."/>
            <person name="Straub M.L."/>
            <person name="Kugler V."/>
            <person name="Sacerdot C."/>
            <person name="Uzunov Z."/>
            <person name="Thierry A."/>
            <person name="Weiss S."/>
            <person name="Bleykasten C."/>
            <person name="De Montigny J."/>
            <person name="Jacques N."/>
            <person name="Jung P."/>
            <person name="Lemaire M."/>
            <person name="Mallet S."/>
            <person name="Morel G."/>
            <person name="Richard G.F."/>
            <person name="Sarkar A."/>
            <person name="Savel G."/>
            <person name="Schacherer J."/>
            <person name="Seret M.L."/>
            <person name="Talla E."/>
            <person name="Samson G."/>
            <person name="Jubin C."/>
            <person name="Poulain J."/>
            <person name="Vacherie B."/>
            <person name="Barbe V."/>
            <person name="Pelletier E."/>
            <person name="Sherman D.J."/>
            <person name="Westhof E."/>
            <person name="Weissenbach J."/>
            <person name="Baret P.V."/>
            <person name="Wincker P."/>
            <person name="Gaillardin C."/>
            <person name="Dujon B."/>
            <person name="Souciet J.L."/>
        </authorList>
    </citation>
    <scope>NUCLEOTIDE SEQUENCE [LARGE SCALE GENOMIC DNA]</scope>
    <source>
        <strain evidence="4">ATCC MYA-4447 / BCRC 22081 / CBS 7064 / NBRC 10061 / NRRL Y-12695</strain>
    </source>
</reference>
<dbReference type="AlphaFoldDB" id="G8YHX5"/>
<reference evidence="3" key="1">
    <citation type="submission" date="2011-10" db="EMBL/GenBank/DDBJ databases">
        <authorList>
            <person name="Genoscope - CEA"/>
        </authorList>
    </citation>
    <scope>NUCLEOTIDE SEQUENCE</scope>
</reference>
<accession>G8YHX5</accession>
<evidence type="ECO:0000313" key="2">
    <source>
        <dbReference type="EMBL" id="CCE80262.1"/>
    </source>
</evidence>
<gene>
    <name evidence="3" type="primary">Piso0_003366</name>
    <name evidence="2" type="ORF">GNLVRS01_PISO0G10742g</name>
    <name evidence="3" type="ORF">GNLVRS01_PISO0H10743g</name>
</gene>
<dbReference type="EMBL" id="FO082053">
    <property type="protein sequence ID" value="CCE80262.1"/>
    <property type="molecule type" value="Genomic_DNA"/>
</dbReference>
<protein>
    <submittedName>
        <fullName evidence="3">Piso0_003366 protein</fullName>
    </submittedName>
</protein>
<dbReference type="PROSITE" id="PS51257">
    <property type="entry name" value="PROKAR_LIPOPROTEIN"/>
    <property type="match status" value="1"/>
</dbReference>
<dbReference type="HOGENOM" id="CLU_2074017_0_0_1"/>